<proteinExistence type="predicted"/>
<keyword evidence="2" id="KW-1185">Reference proteome</keyword>
<dbReference type="Proteomes" id="UP000297195">
    <property type="component" value="Segment"/>
</dbReference>
<dbReference type="EMBL" id="MK689364">
    <property type="protein sequence ID" value="QBZ70606.1"/>
    <property type="molecule type" value="Genomic_DNA"/>
</dbReference>
<organism evidence="1 2">
    <name type="scientific">Edwardsiella phage pEt-SU</name>
    <dbReference type="NCBI Taxonomy" id="2562142"/>
    <lineage>
        <taxon>Viruses</taxon>
        <taxon>Duplodnaviria</taxon>
        <taxon>Heunggongvirae</taxon>
        <taxon>Uroviricota</taxon>
        <taxon>Caudoviricetes</taxon>
        <taxon>Chimalliviridae</taxon>
        <taxon>Petsuvirus</taxon>
        <taxon>Petsuvirus pEtSU</taxon>
    </lineage>
</organism>
<reference evidence="1 2" key="1">
    <citation type="submission" date="2019-03" db="EMBL/GenBank/DDBJ databases">
        <authorList>
            <person name="Kim S.G."/>
            <person name="Park S.C."/>
        </authorList>
    </citation>
    <scope>NUCLEOTIDE SEQUENCE [LARGE SCALE GENOMIC DNA]</scope>
</reference>
<accession>A0A4D6DXP4</accession>
<protein>
    <submittedName>
        <fullName evidence="1">Uncharacterized protein</fullName>
    </submittedName>
</protein>
<evidence type="ECO:0000313" key="1">
    <source>
        <dbReference type="EMBL" id="QBZ70606.1"/>
    </source>
</evidence>
<name>A0A4D6DXP4_9CAUD</name>
<gene>
    <name evidence="1" type="ORF">pETSU_025</name>
</gene>
<evidence type="ECO:0000313" key="2">
    <source>
        <dbReference type="Proteomes" id="UP000297195"/>
    </source>
</evidence>
<sequence>MEVVSYTFKNPKIINAIYSNQNYLVEIIAFMLGEKVIVGPNEEPEFHSDMYDYLLTILDPLDIPSANLIMEEINKHIKHLTNDYVFKSLHLTGEVFLKYDYRIEPRFSRIQFYSIDSDC</sequence>